<dbReference type="STRING" id="1442368.A0A0D2DZ50"/>
<dbReference type="OrthoDB" id="407658at2759"/>
<keyword evidence="3" id="KW-0808">Transferase</keyword>
<feature type="compositionally biased region" description="Acidic residues" evidence="4">
    <location>
        <begin position="91"/>
        <end position="114"/>
    </location>
</feature>
<dbReference type="GO" id="GO:0006487">
    <property type="term" value="P:protein N-linked glycosylation"/>
    <property type="evidence" value="ECO:0007669"/>
    <property type="project" value="TreeGrafter"/>
</dbReference>
<comment type="similarity">
    <text evidence="1">Belongs to the glycosyltransferase 34 family.</text>
</comment>
<sequence length="405" mass="46211">MAKRIRSVLVVLVVIAVLQLLLSHLGPTAPQTQWRDLSSFQLQPHPRRITEQASAGQDLRELEELTAKQDEVAGLVTQQNGLNTPTFAAEDKDDDEEEEDETEVQVEVEDDNDDSNSNTYNKPHSEVKIAKVTMLYGEPNDAYERALESHALHANMHGYQLHVLRQKMLGRLWTKPAFILSVVLNELAKPPEARIEWIFWFDADTFLLNPKIPLEIYLPPADVRGVNFLCGNDHNGLNDGAFLLRVNDYSVHLLASSLSVETFRPNVDLRYSEQSAIEHVVHEGGVYRPWDGTTYLDGYAEIPQRWLNAYMGARNDRGRPIARRKQHLNGVKPGDLLLHFAGSGSTKVDRIKSFVEAYEQNPSEWVKEVDQMPELLAEISKFWDNYRKQKSQQNGNFEVENLTWN</sequence>
<evidence type="ECO:0008006" key="8">
    <source>
        <dbReference type="Google" id="ProtNLM"/>
    </source>
</evidence>
<evidence type="ECO:0000256" key="3">
    <source>
        <dbReference type="ARBA" id="ARBA00022679"/>
    </source>
</evidence>
<dbReference type="Proteomes" id="UP000053029">
    <property type="component" value="Unassembled WGS sequence"/>
</dbReference>
<name>A0A0D2DZ50_9EURO</name>
<protein>
    <recommendedName>
        <fullName evidence="8">Galactosyl transferase GMA12/MNN10 family protein</fullName>
    </recommendedName>
</protein>
<dbReference type="GeneID" id="25301759"/>
<dbReference type="GO" id="GO:0000139">
    <property type="term" value="C:Golgi membrane"/>
    <property type="evidence" value="ECO:0007669"/>
    <property type="project" value="TreeGrafter"/>
</dbReference>
<organism evidence="6 7">
    <name type="scientific">Fonsecaea pedrosoi CBS 271.37</name>
    <dbReference type="NCBI Taxonomy" id="1442368"/>
    <lineage>
        <taxon>Eukaryota</taxon>
        <taxon>Fungi</taxon>
        <taxon>Dikarya</taxon>
        <taxon>Ascomycota</taxon>
        <taxon>Pezizomycotina</taxon>
        <taxon>Eurotiomycetes</taxon>
        <taxon>Chaetothyriomycetidae</taxon>
        <taxon>Chaetothyriales</taxon>
        <taxon>Herpotrichiellaceae</taxon>
        <taxon>Fonsecaea</taxon>
    </lineage>
</organism>
<feature type="signal peptide" evidence="5">
    <location>
        <begin position="1"/>
        <end position="23"/>
    </location>
</feature>
<dbReference type="RefSeq" id="XP_013286834.1">
    <property type="nucleotide sequence ID" value="XM_013431380.1"/>
</dbReference>
<keyword evidence="7" id="KW-1185">Reference proteome</keyword>
<keyword evidence="5" id="KW-0732">Signal</keyword>
<gene>
    <name evidence="6" type="ORF">Z517_02269</name>
</gene>
<dbReference type="PANTHER" id="PTHR31306:SF8">
    <property type="entry name" value="GLYCOSYLTRANSFERASE FAMILY 34 PROTEIN"/>
    <property type="match status" value="1"/>
</dbReference>
<keyword evidence="2" id="KW-0328">Glycosyltransferase</keyword>
<accession>A0A0D2DZ50</accession>
<feature type="compositionally biased region" description="Polar residues" evidence="4">
    <location>
        <begin position="76"/>
        <end position="86"/>
    </location>
</feature>
<evidence type="ECO:0000256" key="2">
    <source>
        <dbReference type="ARBA" id="ARBA00022676"/>
    </source>
</evidence>
<dbReference type="Gene3D" id="3.90.550.10">
    <property type="entry name" value="Spore Coat Polysaccharide Biosynthesis Protein SpsA, Chain A"/>
    <property type="match status" value="1"/>
</dbReference>
<dbReference type="InterPro" id="IPR008630">
    <property type="entry name" value="Glyco_trans_34"/>
</dbReference>
<evidence type="ECO:0000313" key="6">
    <source>
        <dbReference type="EMBL" id="KIW83026.1"/>
    </source>
</evidence>
<proteinExistence type="inferred from homology"/>
<feature type="region of interest" description="Disordered" evidence="4">
    <location>
        <begin position="74"/>
        <end position="124"/>
    </location>
</feature>
<evidence type="ECO:0000256" key="1">
    <source>
        <dbReference type="ARBA" id="ARBA00005664"/>
    </source>
</evidence>
<dbReference type="EMBL" id="KN846970">
    <property type="protein sequence ID" value="KIW83026.1"/>
    <property type="molecule type" value="Genomic_DNA"/>
</dbReference>
<feature type="chain" id="PRO_5002240939" description="Galactosyl transferase GMA12/MNN10 family protein" evidence="5">
    <location>
        <begin position="24"/>
        <end position="405"/>
    </location>
</feature>
<dbReference type="GO" id="GO:0016757">
    <property type="term" value="F:glycosyltransferase activity"/>
    <property type="evidence" value="ECO:0007669"/>
    <property type="project" value="UniProtKB-KW"/>
</dbReference>
<dbReference type="VEuPathDB" id="FungiDB:Z517_02269"/>
<evidence type="ECO:0000256" key="5">
    <source>
        <dbReference type="SAM" id="SignalP"/>
    </source>
</evidence>
<dbReference type="InterPro" id="IPR029044">
    <property type="entry name" value="Nucleotide-diphossugar_trans"/>
</dbReference>
<evidence type="ECO:0000256" key="4">
    <source>
        <dbReference type="SAM" id="MobiDB-lite"/>
    </source>
</evidence>
<dbReference type="HOGENOM" id="CLU_039079_0_0_1"/>
<dbReference type="Pfam" id="PF05637">
    <property type="entry name" value="Glyco_transf_34"/>
    <property type="match status" value="1"/>
</dbReference>
<reference evidence="6 7" key="1">
    <citation type="submission" date="2015-01" db="EMBL/GenBank/DDBJ databases">
        <title>The Genome Sequence of Fonsecaea pedrosoi CBS 271.37.</title>
        <authorList>
            <consortium name="The Broad Institute Genomics Platform"/>
            <person name="Cuomo C."/>
            <person name="de Hoog S."/>
            <person name="Gorbushina A."/>
            <person name="Stielow B."/>
            <person name="Teixiera M."/>
            <person name="Abouelleil A."/>
            <person name="Chapman S.B."/>
            <person name="Priest M."/>
            <person name="Young S.K."/>
            <person name="Wortman J."/>
            <person name="Nusbaum C."/>
            <person name="Birren B."/>
        </authorList>
    </citation>
    <scope>NUCLEOTIDE SEQUENCE [LARGE SCALE GENOMIC DNA]</scope>
    <source>
        <strain evidence="6 7">CBS 271.37</strain>
    </source>
</reference>
<dbReference type="AlphaFoldDB" id="A0A0D2DZ50"/>
<dbReference type="PANTHER" id="PTHR31306">
    <property type="entry name" value="ALPHA-1,6-MANNOSYLTRANSFERASE MNN11-RELATED"/>
    <property type="match status" value="1"/>
</dbReference>
<evidence type="ECO:0000313" key="7">
    <source>
        <dbReference type="Proteomes" id="UP000053029"/>
    </source>
</evidence>